<dbReference type="InterPro" id="IPR052362">
    <property type="entry name" value="HTH-GbsR_regulator"/>
</dbReference>
<dbReference type="PANTHER" id="PTHR38465:SF1">
    <property type="entry name" value="HTH-TYPE TRANSCRIPTIONAL REGULATOR MJ1563-RELATED"/>
    <property type="match status" value="1"/>
</dbReference>
<dbReference type="SUPFAM" id="SSF46785">
    <property type="entry name" value="Winged helix' DNA-binding domain"/>
    <property type="match status" value="1"/>
</dbReference>
<organism evidence="4 5">
    <name type="scientific">Gaetbulibacter aestuarii</name>
    <dbReference type="NCBI Taxonomy" id="1502358"/>
    <lineage>
        <taxon>Bacteria</taxon>
        <taxon>Pseudomonadati</taxon>
        <taxon>Bacteroidota</taxon>
        <taxon>Flavobacteriia</taxon>
        <taxon>Flavobacteriales</taxon>
        <taxon>Flavobacteriaceae</taxon>
        <taxon>Gaetbulibacter</taxon>
    </lineage>
</organism>
<keyword evidence="3" id="KW-0804">Transcription</keyword>
<comment type="caution">
    <text evidence="4">The sequence shown here is derived from an EMBL/GenBank/DDBJ whole genome shotgun (WGS) entry which is preliminary data.</text>
</comment>
<dbReference type="EMBL" id="JBAWKB010000001">
    <property type="protein sequence ID" value="MFH6770772.1"/>
    <property type="molecule type" value="Genomic_DNA"/>
</dbReference>
<gene>
    <name evidence="4" type="ORF">V8G58_02410</name>
</gene>
<dbReference type="InterPro" id="IPR036388">
    <property type="entry name" value="WH-like_DNA-bd_sf"/>
</dbReference>
<dbReference type="Proteomes" id="UP001610100">
    <property type="component" value="Unassembled WGS sequence"/>
</dbReference>
<dbReference type="PANTHER" id="PTHR38465">
    <property type="entry name" value="HTH-TYPE TRANSCRIPTIONAL REGULATOR MJ1563-RELATED"/>
    <property type="match status" value="1"/>
</dbReference>
<proteinExistence type="predicted"/>
<keyword evidence="1" id="KW-0805">Transcription regulation</keyword>
<protein>
    <submittedName>
        <fullName evidence="4">Transcriptional regulator</fullName>
    </submittedName>
</protein>
<keyword evidence="2" id="KW-0238">DNA-binding</keyword>
<accession>A0ABW7MZY8</accession>
<evidence type="ECO:0000256" key="1">
    <source>
        <dbReference type="ARBA" id="ARBA00023015"/>
    </source>
</evidence>
<dbReference type="InterPro" id="IPR036390">
    <property type="entry name" value="WH_DNA-bd_sf"/>
</dbReference>
<evidence type="ECO:0000313" key="5">
    <source>
        <dbReference type="Proteomes" id="UP001610100"/>
    </source>
</evidence>
<evidence type="ECO:0000256" key="3">
    <source>
        <dbReference type="ARBA" id="ARBA00023163"/>
    </source>
</evidence>
<name>A0ABW7MZY8_9FLAO</name>
<dbReference type="Gene3D" id="1.10.10.10">
    <property type="entry name" value="Winged helix-like DNA-binding domain superfamily/Winged helix DNA-binding domain"/>
    <property type="match status" value="1"/>
</dbReference>
<evidence type="ECO:0000256" key="2">
    <source>
        <dbReference type="ARBA" id="ARBA00023125"/>
    </source>
</evidence>
<keyword evidence="5" id="KW-1185">Reference proteome</keyword>
<dbReference type="RefSeq" id="WP_344739293.1">
    <property type="nucleotide sequence ID" value="NZ_BAABAY010000001.1"/>
</dbReference>
<evidence type="ECO:0000313" key="4">
    <source>
        <dbReference type="EMBL" id="MFH6770772.1"/>
    </source>
</evidence>
<reference evidence="4 5" key="1">
    <citation type="submission" date="2024-02" db="EMBL/GenBank/DDBJ databases">
        <title>A Gaetbulibacter species isolated from tidal flats and genomic insights of their niches.</title>
        <authorList>
            <person name="Ye Y."/>
        </authorList>
    </citation>
    <scope>NUCLEOTIDE SEQUENCE [LARGE SCALE GENOMIC DNA]</scope>
    <source>
        <strain evidence="4 5">KYW382</strain>
    </source>
</reference>
<sequence>MEKQICKQKQNLVEKLGVLMENTESLAPLASRILAFIILTGKAGTTFEDLVEQLAASKSSISTHLNHLQNLEKITYFTKPGDRKKYFIINKDMVIQGIDKMIASWSDQKALHQEIKAYKEHENENISDESIKFDTDLHDDYIQFLDEAMDSVSELRHKITLRHKTN</sequence>